<evidence type="ECO:0000313" key="2">
    <source>
        <dbReference type="EMBL" id="KIK96215.1"/>
    </source>
</evidence>
<evidence type="ECO:0000256" key="1">
    <source>
        <dbReference type="SAM" id="MobiDB-lite"/>
    </source>
</evidence>
<dbReference type="InParanoid" id="A0A0D0E9Z8"/>
<dbReference type="AlphaFoldDB" id="A0A0D0E9Z8"/>
<name>A0A0D0E9Z8_9AGAM</name>
<feature type="region of interest" description="Disordered" evidence="1">
    <location>
        <begin position="1"/>
        <end position="24"/>
    </location>
</feature>
<keyword evidence="3" id="KW-1185">Reference proteome</keyword>
<dbReference type="Proteomes" id="UP000054538">
    <property type="component" value="Unassembled WGS sequence"/>
</dbReference>
<protein>
    <submittedName>
        <fullName evidence="2">Uncharacterized protein</fullName>
    </submittedName>
</protein>
<sequence>MMGRENERHHFRNTSRSGTMRTRQWDHVHCHCPARTNQRFRLSVSAQLPRRRRDVG</sequence>
<dbReference type="HOGENOM" id="CLU_3014822_0_0_1"/>
<reference evidence="2 3" key="1">
    <citation type="submission" date="2014-04" db="EMBL/GenBank/DDBJ databases">
        <authorList>
            <consortium name="DOE Joint Genome Institute"/>
            <person name="Kuo A."/>
            <person name="Kohler A."/>
            <person name="Jargeat P."/>
            <person name="Nagy L.G."/>
            <person name="Floudas D."/>
            <person name="Copeland A."/>
            <person name="Barry K.W."/>
            <person name="Cichocki N."/>
            <person name="Veneault-Fourrey C."/>
            <person name="LaButti K."/>
            <person name="Lindquist E.A."/>
            <person name="Lipzen A."/>
            <person name="Lundell T."/>
            <person name="Morin E."/>
            <person name="Murat C."/>
            <person name="Sun H."/>
            <person name="Tunlid A."/>
            <person name="Henrissat B."/>
            <person name="Grigoriev I.V."/>
            <person name="Hibbett D.S."/>
            <person name="Martin F."/>
            <person name="Nordberg H.P."/>
            <person name="Cantor M.N."/>
            <person name="Hua S.X."/>
        </authorList>
    </citation>
    <scope>NUCLEOTIDE SEQUENCE [LARGE SCALE GENOMIC DNA]</scope>
    <source>
        <strain evidence="2 3">Ve08.2h10</strain>
    </source>
</reference>
<dbReference type="EMBL" id="KN824998">
    <property type="protein sequence ID" value="KIK96215.1"/>
    <property type="molecule type" value="Genomic_DNA"/>
</dbReference>
<proteinExistence type="predicted"/>
<evidence type="ECO:0000313" key="3">
    <source>
        <dbReference type="Proteomes" id="UP000054538"/>
    </source>
</evidence>
<accession>A0A0D0E9Z8</accession>
<organism evidence="2 3">
    <name type="scientific">Paxillus rubicundulus Ve08.2h10</name>
    <dbReference type="NCBI Taxonomy" id="930991"/>
    <lineage>
        <taxon>Eukaryota</taxon>
        <taxon>Fungi</taxon>
        <taxon>Dikarya</taxon>
        <taxon>Basidiomycota</taxon>
        <taxon>Agaricomycotina</taxon>
        <taxon>Agaricomycetes</taxon>
        <taxon>Agaricomycetidae</taxon>
        <taxon>Boletales</taxon>
        <taxon>Paxilineae</taxon>
        <taxon>Paxillaceae</taxon>
        <taxon>Paxillus</taxon>
    </lineage>
</organism>
<gene>
    <name evidence="2" type="ORF">PAXRUDRAFT_324845</name>
</gene>
<reference evidence="3" key="2">
    <citation type="submission" date="2015-01" db="EMBL/GenBank/DDBJ databases">
        <title>Evolutionary Origins and Diversification of the Mycorrhizal Mutualists.</title>
        <authorList>
            <consortium name="DOE Joint Genome Institute"/>
            <consortium name="Mycorrhizal Genomics Consortium"/>
            <person name="Kohler A."/>
            <person name="Kuo A."/>
            <person name="Nagy L.G."/>
            <person name="Floudas D."/>
            <person name="Copeland A."/>
            <person name="Barry K.W."/>
            <person name="Cichocki N."/>
            <person name="Veneault-Fourrey C."/>
            <person name="LaButti K."/>
            <person name="Lindquist E.A."/>
            <person name="Lipzen A."/>
            <person name="Lundell T."/>
            <person name="Morin E."/>
            <person name="Murat C."/>
            <person name="Riley R."/>
            <person name="Ohm R."/>
            <person name="Sun H."/>
            <person name="Tunlid A."/>
            <person name="Henrissat B."/>
            <person name="Grigoriev I.V."/>
            <person name="Hibbett D.S."/>
            <person name="Martin F."/>
        </authorList>
    </citation>
    <scope>NUCLEOTIDE SEQUENCE [LARGE SCALE GENOMIC DNA]</scope>
    <source>
        <strain evidence="3">Ve08.2h10</strain>
    </source>
</reference>